<evidence type="ECO:0000313" key="1">
    <source>
        <dbReference type="EMBL" id="KRO93342.1"/>
    </source>
</evidence>
<comment type="caution">
    <text evidence="1">The sequence shown here is derived from an EMBL/GenBank/DDBJ whole genome shotgun (WGS) entry which is preliminary data.</text>
</comment>
<protein>
    <submittedName>
        <fullName evidence="1">Multidrug transporter</fullName>
    </submittedName>
</protein>
<organism evidence="1 2">
    <name type="scientific">SAR92 bacterium BACL26 MAG-121220-bin70</name>
    <dbReference type="NCBI Taxonomy" id="1655626"/>
    <lineage>
        <taxon>Bacteria</taxon>
        <taxon>Pseudomonadati</taxon>
        <taxon>Pseudomonadota</taxon>
        <taxon>Gammaproteobacteria</taxon>
        <taxon>Cellvibrionales</taxon>
        <taxon>Porticoccaceae</taxon>
        <taxon>SAR92 clade</taxon>
    </lineage>
</organism>
<accession>A0A0R2U2Q4</accession>
<dbReference type="InterPro" id="IPR010836">
    <property type="entry name" value="SapC"/>
</dbReference>
<evidence type="ECO:0000313" key="2">
    <source>
        <dbReference type="Proteomes" id="UP000051213"/>
    </source>
</evidence>
<reference evidence="1 2" key="1">
    <citation type="submission" date="2015-10" db="EMBL/GenBank/DDBJ databases">
        <title>Metagenome-Assembled Genomes uncover a global brackish microbiome.</title>
        <authorList>
            <person name="Hugerth L.W."/>
            <person name="Larsson J."/>
            <person name="Alneberg J."/>
            <person name="Lindh M.V."/>
            <person name="Legrand C."/>
            <person name="Pinhassi J."/>
            <person name="Andersson A.F."/>
        </authorList>
    </citation>
    <scope>NUCLEOTIDE SEQUENCE [LARGE SCALE GENOMIC DNA]</scope>
    <source>
        <strain evidence="1">BACL26 MAG-121220-bin70</strain>
    </source>
</reference>
<gene>
    <name evidence="1" type="ORF">ABS24_08105</name>
</gene>
<name>A0A0R2U2Q4_9GAMM</name>
<dbReference type="Pfam" id="PF07277">
    <property type="entry name" value="SapC"/>
    <property type="match status" value="1"/>
</dbReference>
<dbReference type="Proteomes" id="UP000051213">
    <property type="component" value="Unassembled WGS sequence"/>
</dbReference>
<proteinExistence type="predicted"/>
<sequence>MSNYAILNNTVHRDLKVITELGEAYGSNVMHAMTFPMEFRDVQSCYPILFCKDPESGQFYPTALFGFEKNQNLFLNEEGWDASYIPMMIKRHPFLIGFQADPEKGEGAKKPIISIDMDNPRISQTEGEALFTDSGDPSEYLKQSMARLEAIHRGHEHNRLFIETLLKNELLQSFTLEITLNNGSNNKLSGFYTIDEENLHKLGAEALASLHSQGFLQAIYMAVASFARIRPMIDKQNAILA</sequence>
<dbReference type="AlphaFoldDB" id="A0A0R2U2Q4"/>
<dbReference type="EMBL" id="LICA01000268">
    <property type="protein sequence ID" value="KRO93342.1"/>
    <property type="molecule type" value="Genomic_DNA"/>
</dbReference>